<dbReference type="Proteomes" id="UP000204265">
    <property type="component" value="Segment"/>
</dbReference>
<keyword evidence="4 8" id="KW-0167">Capsid protein</keyword>
<dbReference type="PROSITE" id="PS00418">
    <property type="entry name" value="POTEX_CARLAVIRUS_COAT"/>
    <property type="match status" value="1"/>
</dbReference>
<evidence type="ECO:0000256" key="1">
    <source>
        <dbReference type="ARBA" id="ARBA00004032"/>
    </source>
</evidence>
<dbReference type="PRINTS" id="PR00232">
    <property type="entry name" value="POTXCARLCOAT"/>
</dbReference>
<dbReference type="InterPro" id="IPR000052">
    <property type="entry name" value="Pltvir_coat"/>
</dbReference>
<evidence type="ECO:0000256" key="3">
    <source>
        <dbReference type="ARBA" id="ARBA00022497"/>
    </source>
</evidence>
<keyword evidence="6" id="KW-0687">Ribonucleoprotein</keyword>
<reference evidence="8 9" key="1">
    <citation type="journal article" date="2008" name="Arch. Virol.">
        <title>Complete nucleotide sequence of a new potexvirus, "Phaius virus X", isolated from Phaius flavus Lindl.</title>
        <authorList>
            <person name="Kawakami K."/>
            <person name="Fuji S."/>
            <person name="Miyoshi K."/>
        </authorList>
    </citation>
    <scope>NUCLEOTIDE SEQUENCE [LARGE SCALE GENOMIC DNA]</scope>
</reference>
<dbReference type="GO" id="GO:0005198">
    <property type="term" value="F:structural molecule activity"/>
    <property type="evidence" value="ECO:0007669"/>
    <property type="project" value="InterPro"/>
</dbReference>
<evidence type="ECO:0000256" key="6">
    <source>
        <dbReference type="ARBA" id="ARBA00023274"/>
    </source>
</evidence>
<evidence type="ECO:0000256" key="2">
    <source>
        <dbReference type="ARBA" id="ARBA00004328"/>
    </source>
</evidence>
<evidence type="ECO:0000259" key="7">
    <source>
        <dbReference type="PROSITE" id="PS00418"/>
    </source>
</evidence>
<comment type="subcellular location">
    <subcellularLocation>
        <location evidence="2">Virion</location>
    </subcellularLocation>
</comment>
<accession>B0I2Z6</accession>
<dbReference type="EMBL" id="AB353071">
    <property type="protein sequence ID" value="BAG06158.1"/>
    <property type="molecule type" value="Genomic_RNA"/>
</dbReference>
<protein>
    <submittedName>
        <fullName evidence="8">Coat protein</fullName>
    </submittedName>
</protein>
<proteinExistence type="predicted"/>
<dbReference type="GO" id="GO:1990904">
    <property type="term" value="C:ribonucleoprotein complex"/>
    <property type="evidence" value="ECO:0007669"/>
    <property type="project" value="UniProtKB-KW"/>
</dbReference>
<keyword evidence="3" id="KW-1139">Helical capsid protein</keyword>
<dbReference type="KEGG" id="vg:5867167"/>
<evidence type="ECO:0000256" key="4">
    <source>
        <dbReference type="ARBA" id="ARBA00022561"/>
    </source>
</evidence>
<organism evidence="8 9">
    <name type="scientific">Phaius virus X</name>
    <dbReference type="NCBI Taxonomy" id="457382"/>
    <lineage>
        <taxon>Viruses</taxon>
        <taxon>Riboviria</taxon>
        <taxon>Orthornavirae</taxon>
        <taxon>Kitrinoviricota</taxon>
        <taxon>Alsuviricetes</taxon>
        <taxon>Tymovirales</taxon>
        <taxon>Alphaflexiviridae</taxon>
        <taxon>Potexvirus</taxon>
        <taxon>Potexvirus ecsphaii</taxon>
    </lineage>
</organism>
<evidence type="ECO:0000313" key="9">
    <source>
        <dbReference type="Proteomes" id="UP000204265"/>
    </source>
</evidence>
<name>B0I2Z6_9VIRU</name>
<dbReference type="RefSeq" id="YP_001655014.1">
    <property type="nucleotide sequence ID" value="NC_010295.1"/>
</dbReference>
<evidence type="ECO:0000313" key="8">
    <source>
        <dbReference type="EMBL" id="BAG06158.1"/>
    </source>
</evidence>
<keyword evidence="9" id="KW-1185">Reference proteome</keyword>
<dbReference type="Pfam" id="PF00286">
    <property type="entry name" value="Flexi_CP"/>
    <property type="match status" value="1"/>
</dbReference>
<dbReference type="GeneID" id="5867167"/>
<keyword evidence="5" id="KW-0946">Virion</keyword>
<sequence>MATTNTVSKFGPANMQAWMDLKYEPTSESLVSEGELLKIQEQWAAIGVTGDFFTVAFQVAMVCSDAHSGSQTVLPGMCNQHPNIPLSAIGGIIRNVTTLRRFCRYYAKFVWNYRVANALPPANWAELEFTEETKYAAFDFFDGVTNVAALDPPNGLVRNPSEREFQASRINRYAAIARVASSGFTTTAAEVTKGRATAYQVHLLDAP</sequence>
<comment type="function">
    <text evidence="1">Required for genome encapsidation. Forms ribonucleoprotein complexes along with TGB1 helicase and viral RNA.</text>
</comment>
<feature type="domain" description="Potexviruses and carlaviruses coat protein" evidence="7">
    <location>
        <begin position="134"/>
        <end position="149"/>
    </location>
</feature>
<dbReference type="OrthoDB" id="15901at10239"/>
<dbReference type="GO" id="GO:0019029">
    <property type="term" value="C:helical viral capsid"/>
    <property type="evidence" value="ECO:0007669"/>
    <property type="project" value="UniProtKB-KW"/>
</dbReference>
<evidence type="ECO:0000256" key="5">
    <source>
        <dbReference type="ARBA" id="ARBA00022844"/>
    </source>
</evidence>